<evidence type="ECO:0000256" key="2">
    <source>
        <dbReference type="ARBA" id="ARBA00022527"/>
    </source>
</evidence>
<gene>
    <name evidence="11" type="ORF">Cba03nite_08630</name>
</gene>
<keyword evidence="4 7" id="KW-0547">Nucleotide-binding</keyword>
<protein>
    <recommendedName>
        <fullName evidence="1">non-specific serine/threonine protein kinase</fullName>
        <ecNumber evidence="1">2.7.11.1</ecNumber>
    </recommendedName>
</protein>
<feature type="domain" description="Protein kinase" evidence="10">
    <location>
        <begin position="11"/>
        <end position="261"/>
    </location>
</feature>
<feature type="transmembrane region" description="Helical" evidence="9">
    <location>
        <begin position="313"/>
        <end position="337"/>
    </location>
</feature>
<name>A0A8J3JBD7_9ACTN</name>
<dbReference type="GO" id="GO:0005524">
    <property type="term" value="F:ATP binding"/>
    <property type="evidence" value="ECO:0007669"/>
    <property type="project" value="UniProtKB-UniRule"/>
</dbReference>
<evidence type="ECO:0000256" key="7">
    <source>
        <dbReference type="PROSITE-ProRule" id="PRU10141"/>
    </source>
</evidence>
<organism evidence="11 12">
    <name type="scientific">Catellatospora bangladeshensis</name>
    <dbReference type="NCBI Taxonomy" id="310355"/>
    <lineage>
        <taxon>Bacteria</taxon>
        <taxon>Bacillati</taxon>
        <taxon>Actinomycetota</taxon>
        <taxon>Actinomycetes</taxon>
        <taxon>Micromonosporales</taxon>
        <taxon>Micromonosporaceae</taxon>
        <taxon>Catellatospora</taxon>
    </lineage>
</organism>
<accession>A0A8J3JBD7</accession>
<keyword evidence="5" id="KW-0418">Kinase</keyword>
<evidence type="ECO:0000259" key="10">
    <source>
        <dbReference type="PROSITE" id="PS50011"/>
    </source>
</evidence>
<feature type="binding site" evidence="7">
    <location>
        <position position="40"/>
    </location>
    <ligand>
        <name>ATP</name>
        <dbReference type="ChEBI" id="CHEBI:30616"/>
    </ligand>
</feature>
<proteinExistence type="predicted"/>
<dbReference type="InterPro" id="IPR011009">
    <property type="entry name" value="Kinase-like_dom_sf"/>
</dbReference>
<evidence type="ECO:0000256" key="9">
    <source>
        <dbReference type="SAM" id="Phobius"/>
    </source>
</evidence>
<dbReference type="InterPro" id="IPR000719">
    <property type="entry name" value="Prot_kinase_dom"/>
</dbReference>
<dbReference type="SUPFAM" id="SSF56112">
    <property type="entry name" value="Protein kinase-like (PK-like)"/>
    <property type="match status" value="1"/>
</dbReference>
<dbReference type="CDD" id="cd14014">
    <property type="entry name" value="STKc_PknB_like"/>
    <property type="match status" value="1"/>
</dbReference>
<dbReference type="PANTHER" id="PTHR43289:SF6">
    <property type="entry name" value="SERINE_THREONINE-PROTEIN KINASE NEKL-3"/>
    <property type="match status" value="1"/>
</dbReference>
<keyword evidence="12" id="KW-1185">Reference proteome</keyword>
<feature type="transmembrane region" description="Helical" evidence="9">
    <location>
        <begin position="282"/>
        <end position="307"/>
    </location>
</feature>
<keyword evidence="9" id="KW-1133">Transmembrane helix</keyword>
<evidence type="ECO:0000256" key="6">
    <source>
        <dbReference type="ARBA" id="ARBA00022840"/>
    </source>
</evidence>
<dbReference type="PROSITE" id="PS00108">
    <property type="entry name" value="PROTEIN_KINASE_ST"/>
    <property type="match status" value="1"/>
</dbReference>
<sequence>MSQQEWTVPGYTEIRELGRGASGTVVLAQHEATGVQVAIKYLAAHLREDEQFIRSFRAEARVMAEVESPQVAKLYEYIEAPGGAAIVMELVDGVALRAILREQGPTEPEAALVVLKGSLLGLAAAHGRGVVHRDYKPENVLVNGEGQSKLADFGIAARSGRQGPLAGTPSYMAPEQWSGAAANPSTDIYAATATFFECLAGQPPFRAPGDLIALRLMHEQAPVPVELVPEAVRGLVRRGLAKDPKQRPKDATTFLRELEAVAGAGYGPAWEEEGREKLARRALLLALLFPLAAAISANATAVGTTILGMSRKAFTVIAATTITLVLVLGGVGAAALLSDSSPLPPPPSPAAVESPSPEASPSPSPSVSPSESPSPSPSPSDEPSPSPSKKPSPKPSPSPSSSPTIPNTRVSSLARPTMCWWSTKGVCQGQTADTAGKTARAGVLVGTEGAGRYSFRFIFTLIDYNNQPISGVAAKTVTVTGIATEGGQPMITREVDMSGLLYCNTQIRLTIVTYTGGPSIPTKVYSAPIIQNANCIIG</sequence>
<dbReference type="InterPro" id="IPR017441">
    <property type="entry name" value="Protein_kinase_ATP_BS"/>
</dbReference>
<comment type="caution">
    <text evidence="11">The sequence shown here is derived from an EMBL/GenBank/DDBJ whole genome shotgun (WGS) entry which is preliminary data.</text>
</comment>
<keyword evidence="6 7" id="KW-0067">ATP-binding</keyword>
<evidence type="ECO:0000313" key="12">
    <source>
        <dbReference type="Proteomes" id="UP000601223"/>
    </source>
</evidence>
<keyword evidence="3" id="KW-0808">Transferase</keyword>
<dbReference type="PROSITE" id="PS50011">
    <property type="entry name" value="PROTEIN_KINASE_DOM"/>
    <property type="match status" value="1"/>
</dbReference>
<feature type="compositionally biased region" description="Pro residues" evidence="8">
    <location>
        <begin position="358"/>
        <end position="400"/>
    </location>
</feature>
<evidence type="ECO:0000313" key="11">
    <source>
        <dbReference type="EMBL" id="GIF79514.1"/>
    </source>
</evidence>
<dbReference type="InterPro" id="IPR008271">
    <property type="entry name" value="Ser/Thr_kinase_AS"/>
</dbReference>
<dbReference type="PROSITE" id="PS00107">
    <property type="entry name" value="PROTEIN_KINASE_ATP"/>
    <property type="match status" value="1"/>
</dbReference>
<dbReference type="GO" id="GO:0004674">
    <property type="term" value="F:protein serine/threonine kinase activity"/>
    <property type="evidence" value="ECO:0007669"/>
    <property type="project" value="UniProtKB-KW"/>
</dbReference>
<keyword evidence="2" id="KW-0723">Serine/threonine-protein kinase</keyword>
<feature type="region of interest" description="Disordered" evidence="8">
    <location>
        <begin position="342"/>
        <end position="409"/>
    </location>
</feature>
<dbReference type="Gene3D" id="1.10.510.10">
    <property type="entry name" value="Transferase(Phosphotransferase) domain 1"/>
    <property type="match status" value="1"/>
</dbReference>
<dbReference type="AlphaFoldDB" id="A0A8J3JBD7"/>
<evidence type="ECO:0000256" key="8">
    <source>
        <dbReference type="SAM" id="MobiDB-lite"/>
    </source>
</evidence>
<dbReference type="PANTHER" id="PTHR43289">
    <property type="entry name" value="MITOGEN-ACTIVATED PROTEIN KINASE KINASE KINASE 20-RELATED"/>
    <property type="match status" value="1"/>
</dbReference>
<evidence type="ECO:0000256" key="5">
    <source>
        <dbReference type="ARBA" id="ARBA00022777"/>
    </source>
</evidence>
<dbReference type="Proteomes" id="UP000601223">
    <property type="component" value="Unassembled WGS sequence"/>
</dbReference>
<dbReference type="EMBL" id="BONF01000005">
    <property type="protein sequence ID" value="GIF79514.1"/>
    <property type="molecule type" value="Genomic_DNA"/>
</dbReference>
<keyword evidence="9" id="KW-0812">Transmembrane</keyword>
<dbReference type="EC" id="2.7.11.1" evidence="1"/>
<evidence type="ECO:0000256" key="3">
    <source>
        <dbReference type="ARBA" id="ARBA00022679"/>
    </source>
</evidence>
<reference evidence="11 12" key="1">
    <citation type="submission" date="2021-01" db="EMBL/GenBank/DDBJ databases">
        <title>Whole genome shotgun sequence of Catellatospora bangladeshensis NBRC 107357.</title>
        <authorList>
            <person name="Komaki H."/>
            <person name="Tamura T."/>
        </authorList>
    </citation>
    <scope>NUCLEOTIDE SEQUENCE [LARGE SCALE GENOMIC DNA]</scope>
    <source>
        <strain evidence="11 12">NBRC 107357</strain>
    </source>
</reference>
<evidence type="ECO:0000256" key="4">
    <source>
        <dbReference type="ARBA" id="ARBA00022741"/>
    </source>
</evidence>
<keyword evidence="9" id="KW-0472">Membrane</keyword>
<dbReference type="RefSeq" id="WP_203741993.1">
    <property type="nucleotide sequence ID" value="NZ_BONF01000005.1"/>
</dbReference>
<dbReference type="Pfam" id="PF00069">
    <property type="entry name" value="Pkinase"/>
    <property type="match status" value="1"/>
</dbReference>
<evidence type="ECO:0000256" key="1">
    <source>
        <dbReference type="ARBA" id="ARBA00012513"/>
    </source>
</evidence>